<feature type="modified residue" description="4-aspartylphosphate" evidence="5">
    <location>
        <position position="57"/>
    </location>
</feature>
<dbReference type="Proteomes" id="UP000033070">
    <property type="component" value="Chromosome"/>
</dbReference>
<reference evidence="8 9" key="1">
    <citation type="submission" date="2018-06" db="EMBL/GenBank/DDBJ databases">
        <title>OYT1 Genome Sequencing.</title>
        <authorList>
            <person name="Kato S."/>
            <person name="Itoh T."/>
            <person name="Ohkuma M."/>
        </authorList>
    </citation>
    <scope>NUCLEOTIDE SEQUENCE [LARGE SCALE GENOMIC DNA]</scope>
    <source>
        <strain evidence="8 9">OYT1</strain>
    </source>
</reference>
<evidence type="ECO:0000313" key="8">
    <source>
        <dbReference type="EMBL" id="BBE49947.1"/>
    </source>
</evidence>
<dbReference type="InterPro" id="IPR011006">
    <property type="entry name" value="CheY-like_superfamily"/>
</dbReference>
<dbReference type="SUPFAM" id="SSF46894">
    <property type="entry name" value="C-terminal effector domain of the bipartite response regulators"/>
    <property type="match status" value="1"/>
</dbReference>
<dbReference type="EMBL" id="AP018738">
    <property type="protein sequence ID" value="BBE49947.1"/>
    <property type="molecule type" value="Genomic_DNA"/>
</dbReference>
<accession>A0A2Z6G906</accession>
<keyword evidence="1 5" id="KW-0597">Phosphoprotein</keyword>
<dbReference type="InterPro" id="IPR001789">
    <property type="entry name" value="Sig_transdc_resp-reg_receiver"/>
</dbReference>
<feature type="domain" description="HTH luxR-type" evidence="6">
    <location>
        <begin position="144"/>
        <end position="210"/>
    </location>
</feature>
<dbReference type="CDD" id="cd17535">
    <property type="entry name" value="REC_NarL-like"/>
    <property type="match status" value="1"/>
</dbReference>
<protein>
    <submittedName>
        <fullName evidence="8">Response regulator UvrY</fullName>
    </submittedName>
</protein>
<keyword evidence="3" id="KW-0238">DNA-binding</keyword>
<name>A0A2Z6G906_9PROT</name>
<dbReference type="SMART" id="SM00448">
    <property type="entry name" value="REC"/>
    <property type="match status" value="1"/>
</dbReference>
<keyword evidence="4" id="KW-0804">Transcription</keyword>
<dbReference type="STRING" id="1188319.OYT1_00378"/>
<evidence type="ECO:0000259" key="7">
    <source>
        <dbReference type="PROSITE" id="PS50110"/>
    </source>
</evidence>
<dbReference type="InterPro" id="IPR016032">
    <property type="entry name" value="Sig_transdc_resp-reg_C-effctor"/>
</dbReference>
<feature type="domain" description="Response regulatory" evidence="7">
    <location>
        <begin position="6"/>
        <end position="122"/>
    </location>
</feature>
<dbReference type="PANTHER" id="PTHR43214">
    <property type="entry name" value="TWO-COMPONENT RESPONSE REGULATOR"/>
    <property type="match status" value="1"/>
</dbReference>
<keyword evidence="2" id="KW-0805">Transcription regulation</keyword>
<dbReference type="InterPro" id="IPR000792">
    <property type="entry name" value="Tscrpt_reg_LuxR_C"/>
</dbReference>
<dbReference type="RefSeq" id="WP_062625610.1">
    <property type="nucleotide sequence ID" value="NZ_AP018738.1"/>
</dbReference>
<dbReference type="Pfam" id="PF00196">
    <property type="entry name" value="GerE"/>
    <property type="match status" value="1"/>
</dbReference>
<evidence type="ECO:0000256" key="2">
    <source>
        <dbReference type="ARBA" id="ARBA00023015"/>
    </source>
</evidence>
<gene>
    <name evidence="8" type="ORF">OYT1_ch0374</name>
</gene>
<keyword evidence="9" id="KW-1185">Reference proteome</keyword>
<evidence type="ECO:0000256" key="1">
    <source>
        <dbReference type="ARBA" id="ARBA00022553"/>
    </source>
</evidence>
<dbReference type="PANTHER" id="PTHR43214:SF41">
    <property type="entry name" value="NITRATE_NITRITE RESPONSE REGULATOR PROTEIN NARP"/>
    <property type="match status" value="1"/>
</dbReference>
<evidence type="ECO:0000313" key="9">
    <source>
        <dbReference type="Proteomes" id="UP000033070"/>
    </source>
</evidence>
<dbReference type="CDD" id="cd06170">
    <property type="entry name" value="LuxR_C_like"/>
    <property type="match status" value="1"/>
</dbReference>
<dbReference type="AlphaFoldDB" id="A0A2Z6G906"/>
<dbReference type="InterPro" id="IPR039420">
    <property type="entry name" value="WalR-like"/>
</dbReference>
<dbReference type="GO" id="GO:0000160">
    <property type="term" value="P:phosphorelay signal transduction system"/>
    <property type="evidence" value="ECO:0007669"/>
    <property type="project" value="InterPro"/>
</dbReference>
<evidence type="ECO:0000256" key="4">
    <source>
        <dbReference type="ARBA" id="ARBA00023163"/>
    </source>
</evidence>
<dbReference type="SUPFAM" id="SSF52172">
    <property type="entry name" value="CheY-like"/>
    <property type="match status" value="1"/>
</dbReference>
<dbReference type="PRINTS" id="PR00038">
    <property type="entry name" value="HTHLUXR"/>
</dbReference>
<evidence type="ECO:0000256" key="5">
    <source>
        <dbReference type="PROSITE-ProRule" id="PRU00169"/>
    </source>
</evidence>
<dbReference type="InterPro" id="IPR058245">
    <property type="entry name" value="NreC/VraR/RcsB-like_REC"/>
</dbReference>
<dbReference type="KEGG" id="fam:OYT1_ch0374"/>
<dbReference type="GO" id="GO:0003677">
    <property type="term" value="F:DNA binding"/>
    <property type="evidence" value="ECO:0007669"/>
    <property type="project" value="UniProtKB-KW"/>
</dbReference>
<dbReference type="Gene3D" id="3.40.50.2300">
    <property type="match status" value="1"/>
</dbReference>
<dbReference type="GO" id="GO:0006355">
    <property type="term" value="P:regulation of DNA-templated transcription"/>
    <property type="evidence" value="ECO:0007669"/>
    <property type="project" value="InterPro"/>
</dbReference>
<evidence type="ECO:0000259" key="6">
    <source>
        <dbReference type="PROSITE" id="PS50043"/>
    </source>
</evidence>
<organism evidence="8 9">
    <name type="scientific">Ferriphaselus amnicola</name>
    <dbReference type="NCBI Taxonomy" id="1188319"/>
    <lineage>
        <taxon>Bacteria</taxon>
        <taxon>Pseudomonadati</taxon>
        <taxon>Pseudomonadota</taxon>
        <taxon>Betaproteobacteria</taxon>
        <taxon>Nitrosomonadales</taxon>
        <taxon>Gallionellaceae</taxon>
        <taxon>Ferriphaselus</taxon>
    </lineage>
</organism>
<dbReference type="PROSITE" id="PS50043">
    <property type="entry name" value="HTH_LUXR_2"/>
    <property type="match status" value="1"/>
</dbReference>
<proteinExistence type="predicted"/>
<dbReference type="PROSITE" id="PS50110">
    <property type="entry name" value="RESPONSE_REGULATORY"/>
    <property type="match status" value="1"/>
</dbReference>
<dbReference type="Pfam" id="PF00072">
    <property type="entry name" value="Response_reg"/>
    <property type="match status" value="1"/>
</dbReference>
<evidence type="ECO:0000256" key="3">
    <source>
        <dbReference type="ARBA" id="ARBA00023125"/>
    </source>
</evidence>
<dbReference type="SMART" id="SM00421">
    <property type="entry name" value="HTH_LUXR"/>
    <property type="match status" value="1"/>
</dbReference>
<sequence>MLNTVKILVVDDHAILRKGLKQILDDTPDLRVTGEAGSGMEAIQQVQSEEFDMVLLDISMPDKHGIDVLKQIKQIHPNLPVLMLSMHAEDQYALRSIKTGAAGYLNKQSAPAQLVTAIRQVASGKKYISSELAEQLAEGLTQGYQELLHQKLSNREYQTLCLMASGKTLTEIGEAMSLSVKTVSVYRARLLEKMNLRNNAEAIHYAISNHLLE</sequence>